<evidence type="ECO:0000313" key="1">
    <source>
        <dbReference type="EMBL" id="KWT87098.1"/>
    </source>
</evidence>
<organism evidence="1 2">
    <name type="scientific">Candidatus Magnetominusculus xianensis</name>
    <dbReference type="NCBI Taxonomy" id="1748249"/>
    <lineage>
        <taxon>Bacteria</taxon>
        <taxon>Pseudomonadati</taxon>
        <taxon>Nitrospirota</taxon>
        <taxon>Nitrospiria</taxon>
        <taxon>Nitrospirales</taxon>
        <taxon>Nitrospiraceae</taxon>
        <taxon>Candidatus Magnetominusculus</taxon>
    </lineage>
</organism>
<dbReference type="Proteomes" id="UP000060487">
    <property type="component" value="Unassembled WGS sequence"/>
</dbReference>
<gene>
    <name evidence="1" type="ORF">ASN18_1387</name>
</gene>
<keyword evidence="1" id="KW-0969">Cilium</keyword>
<evidence type="ECO:0000313" key="2">
    <source>
        <dbReference type="Proteomes" id="UP000060487"/>
    </source>
</evidence>
<keyword evidence="2" id="KW-1185">Reference proteome</keyword>
<dbReference type="Gene3D" id="3.40.50.620">
    <property type="entry name" value="HUPs"/>
    <property type="match status" value="1"/>
</dbReference>
<reference evidence="1 2" key="1">
    <citation type="submission" date="2015-11" db="EMBL/GenBank/DDBJ databases">
        <authorList>
            <person name="Lin W."/>
        </authorList>
    </citation>
    <scope>NUCLEOTIDE SEQUENCE [LARGE SCALE GENOMIC DNA]</scope>
    <source>
        <strain evidence="1 2">HCH-1</strain>
    </source>
</reference>
<dbReference type="EMBL" id="LNQR01000053">
    <property type="protein sequence ID" value="KWT87098.1"/>
    <property type="molecule type" value="Genomic_DNA"/>
</dbReference>
<keyword evidence="1" id="KW-0966">Cell projection</keyword>
<proteinExistence type="predicted"/>
<accession>A0ABR5SHJ0</accession>
<sequence>MKYCKKCILPDSRPGIELNADGVCSACIGAEEKREAINWEERERSLAALLKEYKAINGQYDCIVPVSGGKDSTWQAYTLKNKYGLKPLTLTYKCKYRTPLGQKNLDNLINIGVDHIDFTVNPDIERKFMLKSLEKNGSVSLVEHMAMWAITLKMAVRLGIELVVWGENPGLEYGGNEKDRGNPYLNHDWIKKYGVTNGTFAADWADDDLTMDELYTFTLPTEAELSEARIKSIFLGWYLRWDPLEVAEFSRTIGFQWAEKPVFGLYPYADLDCDFIVIHHFFKWYKFGITRLWDNLSIEIRNNRLTREEAVNYIKNNPEPIPELQIINLCNFLNITVERFWQIAEAHRNLNIWQQGKNGHKNGQWYLPALVEEFGFWPDTY</sequence>
<comment type="caution">
    <text evidence="1">The sequence shown here is derived from an EMBL/GenBank/DDBJ whole genome shotgun (WGS) entry which is preliminary data.</text>
</comment>
<dbReference type="InterPro" id="IPR014729">
    <property type="entry name" value="Rossmann-like_a/b/a_fold"/>
</dbReference>
<keyword evidence="1" id="KW-0282">Flagellum</keyword>
<dbReference type="RefSeq" id="WP_085052012.1">
    <property type="nucleotide sequence ID" value="NZ_LNQR01000053.1"/>
</dbReference>
<name>A0ABR5SHJ0_9BACT</name>
<dbReference type="NCBIfam" id="TIGR03573">
    <property type="entry name" value="WbuX"/>
    <property type="match status" value="1"/>
</dbReference>
<dbReference type="SUPFAM" id="SSF52402">
    <property type="entry name" value="Adenine nucleotide alpha hydrolases-like"/>
    <property type="match status" value="1"/>
</dbReference>
<dbReference type="InterPro" id="IPR020022">
    <property type="entry name" value="N-acetyl_sugar_amidoTrfase"/>
</dbReference>
<protein>
    <submittedName>
        <fullName evidence="1">Flagellin modification protein, PseA</fullName>
    </submittedName>
</protein>